<keyword evidence="3" id="KW-1185">Reference proteome</keyword>
<keyword evidence="1" id="KW-1133">Transmembrane helix</keyword>
<dbReference type="Proteomes" id="UP000001192">
    <property type="component" value="Chromosome 1"/>
</dbReference>
<dbReference type="AlphaFoldDB" id="B2JD35"/>
<feature type="transmembrane region" description="Helical" evidence="1">
    <location>
        <begin position="70"/>
        <end position="91"/>
    </location>
</feature>
<dbReference type="HOGENOM" id="CLU_2394149_0_0_4"/>
<dbReference type="EMBL" id="CP001043">
    <property type="protein sequence ID" value="ACC71091.1"/>
    <property type="molecule type" value="Genomic_DNA"/>
</dbReference>
<proteinExistence type="predicted"/>
<evidence type="ECO:0000313" key="2">
    <source>
        <dbReference type="EMBL" id="ACC71091.1"/>
    </source>
</evidence>
<dbReference type="KEGG" id="bph:Bphy_1912"/>
<sequence>MPEGAYSGGVLCRSNRCASLIAQVIEMEAVQPLHSAASRMFDEVEYFASMPPLSDAEQAQYARRTTKRPLLCFAILAALPFIAEGVCRLLKVW</sequence>
<organism evidence="2 3">
    <name type="scientific">Paraburkholderia phymatum (strain DSM 17167 / CIP 108236 / LMG 21445 / STM815)</name>
    <name type="common">Burkholderia phymatum</name>
    <dbReference type="NCBI Taxonomy" id="391038"/>
    <lineage>
        <taxon>Bacteria</taxon>
        <taxon>Pseudomonadati</taxon>
        <taxon>Pseudomonadota</taxon>
        <taxon>Betaproteobacteria</taxon>
        <taxon>Burkholderiales</taxon>
        <taxon>Burkholderiaceae</taxon>
        <taxon>Paraburkholderia</taxon>
    </lineage>
</organism>
<keyword evidence="1" id="KW-0812">Transmembrane</keyword>
<gene>
    <name evidence="2" type="ordered locus">Bphy_1912</name>
</gene>
<reference evidence="3" key="1">
    <citation type="journal article" date="2014" name="Stand. Genomic Sci.">
        <title>Complete genome sequence of Burkholderia phymatum STM815(T), a broad host range and efficient nitrogen-fixing symbiont of Mimosa species.</title>
        <authorList>
            <person name="Moulin L."/>
            <person name="Klonowska A."/>
            <person name="Caroline B."/>
            <person name="Booth K."/>
            <person name="Vriezen J.A."/>
            <person name="Melkonian R."/>
            <person name="James E.K."/>
            <person name="Young J.P."/>
            <person name="Bena G."/>
            <person name="Hauser L."/>
            <person name="Land M."/>
            <person name="Kyrpides N."/>
            <person name="Bruce D."/>
            <person name="Chain P."/>
            <person name="Copeland A."/>
            <person name="Pitluck S."/>
            <person name="Woyke T."/>
            <person name="Lizotte-Waniewski M."/>
            <person name="Bristow J."/>
            <person name="Riley M."/>
        </authorList>
    </citation>
    <scope>NUCLEOTIDE SEQUENCE [LARGE SCALE GENOMIC DNA]</scope>
    <source>
        <strain evidence="3">DSM 17167 / CIP 108236 / LMG 21445 / STM815</strain>
    </source>
</reference>
<evidence type="ECO:0000313" key="3">
    <source>
        <dbReference type="Proteomes" id="UP000001192"/>
    </source>
</evidence>
<keyword evidence="1" id="KW-0472">Membrane</keyword>
<accession>B2JD35</accession>
<protein>
    <submittedName>
        <fullName evidence="2">Uncharacterized protein</fullName>
    </submittedName>
</protein>
<evidence type="ECO:0000256" key="1">
    <source>
        <dbReference type="SAM" id="Phobius"/>
    </source>
</evidence>
<name>B2JD35_PARP8</name>